<dbReference type="GO" id="GO:0008804">
    <property type="term" value="F:carbamate kinase activity"/>
    <property type="evidence" value="ECO:0007669"/>
    <property type="project" value="UniProtKB-UniRule"/>
</dbReference>
<evidence type="ECO:0000256" key="5">
    <source>
        <dbReference type="ARBA" id="ARBA00022679"/>
    </source>
</evidence>
<dbReference type="InterPro" id="IPR001048">
    <property type="entry name" value="Asp/Glu/Uridylate_kinase"/>
</dbReference>
<dbReference type="EMBL" id="FUWV01000007">
    <property type="protein sequence ID" value="SJZ66272.1"/>
    <property type="molecule type" value="Genomic_DNA"/>
</dbReference>
<evidence type="ECO:0000313" key="11">
    <source>
        <dbReference type="EMBL" id="SJZ66272.1"/>
    </source>
</evidence>
<dbReference type="InterPro" id="IPR036393">
    <property type="entry name" value="AceGlu_kinase-like_sf"/>
</dbReference>
<accession>A0A1T4MH47</accession>
<dbReference type="AlphaFoldDB" id="A0A1T4MH47"/>
<organism evidence="11 12">
    <name type="scientific">Garciella nitratireducens DSM 15102</name>
    <dbReference type="NCBI Taxonomy" id="1121911"/>
    <lineage>
        <taxon>Bacteria</taxon>
        <taxon>Bacillati</taxon>
        <taxon>Bacillota</taxon>
        <taxon>Clostridia</taxon>
        <taxon>Eubacteriales</taxon>
        <taxon>Eubacteriaceae</taxon>
        <taxon>Garciella</taxon>
    </lineage>
</organism>
<dbReference type="GO" id="GO:0005829">
    <property type="term" value="C:cytosol"/>
    <property type="evidence" value="ECO:0007669"/>
    <property type="project" value="TreeGrafter"/>
</dbReference>
<sequence>MKEQKIVIALGGNAIQAGDGSAQAQQKAIEKTVSQLVKIIKLGYQAVITHGNGPQVGNILLQQIKAHSKQTPAMPLDTCGAMSQGMIGYWLEKQMNTQLRKEGISKEVAAIVTQVEVDPKDPAFNNPTKPIGPFYSEEEVKKIMEEDDEIIFKEDAGRGWRRVVVSPKPINILEYKSIKTLIQNDYIVIAAGGGGIPVYRHNDRIIGVEGVIDKDFASEKLAELIDADILLILTEVENVYIHFNKPEQKALKEISFREAEKYMKQGQFAQGSMLPKVEAAVNFVKSKPGRKGVITSLDKALDAILGKTGTVIKTE</sequence>
<dbReference type="UniPathway" id="UPA00996">
    <property type="reaction ID" value="UER00366"/>
</dbReference>
<evidence type="ECO:0000259" key="10">
    <source>
        <dbReference type="Pfam" id="PF00696"/>
    </source>
</evidence>
<reference evidence="11 12" key="1">
    <citation type="submission" date="2017-02" db="EMBL/GenBank/DDBJ databases">
        <authorList>
            <person name="Peterson S.W."/>
        </authorList>
    </citation>
    <scope>NUCLEOTIDE SEQUENCE [LARGE SCALE GENOMIC DNA]</scope>
    <source>
        <strain evidence="11 12">DSM 15102</strain>
    </source>
</reference>
<evidence type="ECO:0000256" key="7">
    <source>
        <dbReference type="ARBA" id="ARBA00048467"/>
    </source>
</evidence>
<comment type="pathway">
    <text evidence="1">Metabolic intermediate metabolism; carbamoyl phosphate degradation; CO(2) and NH(3) from carbamoyl phosphate: step 1/1.</text>
</comment>
<dbReference type="NCBIfam" id="TIGR00746">
    <property type="entry name" value="arcC"/>
    <property type="match status" value="1"/>
</dbReference>
<evidence type="ECO:0000256" key="8">
    <source>
        <dbReference type="NCBIfam" id="TIGR00746"/>
    </source>
</evidence>
<dbReference type="Gene3D" id="3.40.1160.10">
    <property type="entry name" value="Acetylglutamate kinase-like"/>
    <property type="match status" value="1"/>
</dbReference>
<evidence type="ECO:0000256" key="4">
    <source>
        <dbReference type="ARBA" id="ARBA00022503"/>
    </source>
</evidence>
<dbReference type="FunFam" id="3.40.1160.10:FF:000007">
    <property type="entry name" value="Carbamate kinase"/>
    <property type="match status" value="1"/>
</dbReference>
<dbReference type="CDD" id="cd04235">
    <property type="entry name" value="AAK_CK"/>
    <property type="match status" value="1"/>
</dbReference>
<dbReference type="Proteomes" id="UP000196365">
    <property type="component" value="Unassembled WGS sequence"/>
</dbReference>
<dbReference type="RefSeq" id="WP_087678761.1">
    <property type="nucleotide sequence ID" value="NZ_FUWV01000007.1"/>
</dbReference>
<keyword evidence="6 9" id="KW-0418">Kinase</keyword>
<comment type="catalytic activity">
    <reaction evidence="7">
        <text>hydrogencarbonate + NH4(+) + ATP = carbamoyl phosphate + ADP + H2O + H(+)</text>
        <dbReference type="Rhea" id="RHEA:10152"/>
        <dbReference type="ChEBI" id="CHEBI:15377"/>
        <dbReference type="ChEBI" id="CHEBI:15378"/>
        <dbReference type="ChEBI" id="CHEBI:17544"/>
        <dbReference type="ChEBI" id="CHEBI:28938"/>
        <dbReference type="ChEBI" id="CHEBI:30616"/>
        <dbReference type="ChEBI" id="CHEBI:58228"/>
        <dbReference type="ChEBI" id="CHEBI:456216"/>
        <dbReference type="EC" id="2.7.2.2"/>
    </reaction>
</comment>
<evidence type="ECO:0000256" key="9">
    <source>
        <dbReference type="PIRNR" id="PIRNR000723"/>
    </source>
</evidence>
<evidence type="ECO:0000256" key="1">
    <source>
        <dbReference type="ARBA" id="ARBA00005118"/>
    </source>
</evidence>
<evidence type="ECO:0000256" key="3">
    <source>
        <dbReference type="ARBA" id="ARBA00013070"/>
    </source>
</evidence>
<dbReference type="PANTHER" id="PTHR30409:SF1">
    <property type="entry name" value="CARBAMATE KINASE-RELATED"/>
    <property type="match status" value="1"/>
</dbReference>
<protein>
    <recommendedName>
        <fullName evidence="3 8">Carbamate kinase</fullName>
    </recommendedName>
</protein>
<evidence type="ECO:0000256" key="6">
    <source>
        <dbReference type="ARBA" id="ARBA00022777"/>
    </source>
</evidence>
<evidence type="ECO:0000256" key="2">
    <source>
        <dbReference type="ARBA" id="ARBA00011066"/>
    </source>
</evidence>
<name>A0A1T4MH47_9FIRM</name>
<proteinExistence type="inferred from homology"/>
<evidence type="ECO:0000313" key="12">
    <source>
        <dbReference type="Proteomes" id="UP000196365"/>
    </source>
</evidence>
<keyword evidence="12" id="KW-1185">Reference proteome</keyword>
<dbReference type="PIRSF" id="PIRSF000723">
    <property type="entry name" value="Carbamate_kin"/>
    <property type="match status" value="1"/>
</dbReference>
<dbReference type="OrthoDB" id="9766717at2"/>
<dbReference type="Pfam" id="PF00696">
    <property type="entry name" value="AA_kinase"/>
    <property type="match status" value="1"/>
</dbReference>
<dbReference type="NCBIfam" id="NF009007">
    <property type="entry name" value="PRK12352.1"/>
    <property type="match status" value="1"/>
</dbReference>
<gene>
    <name evidence="11" type="ORF">SAMN02745973_01331</name>
</gene>
<dbReference type="PRINTS" id="PR01469">
    <property type="entry name" value="CARBMTKINASE"/>
</dbReference>
<dbReference type="PANTHER" id="PTHR30409">
    <property type="entry name" value="CARBAMATE KINASE"/>
    <property type="match status" value="1"/>
</dbReference>
<feature type="domain" description="Aspartate/glutamate/uridylate kinase" evidence="10">
    <location>
        <begin position="5"/>
        <end position="287"/>
    </location>
</feature>
<dbReference type="InterPro" id="IPR003964">
    <property type="entry name" value="Carb_kinase"/>
</dbReference>
<dbReference type="SUPFAM" id="SSF53633">
    <property type="entry name" value="Carbamate kinase-like"/>
    <property type="match status" value="1"/>
</dbReference>
<dbReference type="GO" id="GO:0019546">
    <property type="term" value="P:L-arginine deiminase pathway"/>
    <property type="evidence" value="ECO:0007669"/>
    <property type="project" value="TreeGrafter"/>
</dbReference>
<keyword evidence="5 9" id="KW-0808">Transferase</keyword>
<comment type="similarity">
    <text evidence="2 9">Belongs to the carbamate kinase family.</text>
</comment>
<keyword evidence="4" id="KW-0056">Arginine metabolism</keyword>